<dbReference type="EMBL" id="CP013118">
    <property type="protein sequence ID" value="ALO15429.1"/>
    <property type="molecule type" value="Genomic_DNA"/>
</dbReference>
<keyword evidence="18" id="KW-1185">Reference proteome</keyword>
<evidence type="ECO:0000256" key="13">
    <source>
        <dbReference type="ARBA" id="ARBA00023264"/>
    </source>
</evidence>
<feature type="transmembrane region" description="Helical" evidence="16">
    <location>
        <begin position="101"/>
        <end position="118"/>
    </location>
</feature>
<name>A0A0S2HZV6_9BACT</name>
<keyword evidence="6" id="KW-0444">Lipid biosynthesis</keyword>
<feature type="transmembrane region" description="Helical" evidence="16">
    <location>
        <begin position="7"/>
        <end position="26"/>
    </location>
</feature>
<evidence type="ECO:0000256" key="5">
    <source>
        <dbReference type="ARBA" id="ARBA00017171"/>
    </source>
</evidence>
<comment type="catalytic activity">
    <reaction evidence="1">
        <text>a CDP-1,2-diacyl-sn-glycerol + L-serine = a 1,2-diacyl-sn-glycero-3-phospho-L-serine + CMP + H(+)</text>
        <dbReference type="Rhea" id="RHEA:16913"/>
        <dbReference type="ChEBI" id="CHEBI:15378"/>
        <dbReference type="ChEBI" id="CHEBI:33384"/>
        <dbReference type="ChEBI" id="CHEBI:57262"/>
        <dbReference type="ChEBI" id="CHEBI:58332"/>
        <dbReference type="ChEBI" id="CHEBI:60377"/>
        <dbReference type="EC" id="2.7.8.8"/>
    </reaction>
</comment>
<dbReference type="EC" id="2.7.8.8" evidence="4"/>
<feature type="transmembrane region" description="Helical" evidence="16">
    <location>
        <begin position="156"/>
        <end position="178"/>
    </location>
</feature>
<reference evidence="17 18" key="1">
    <citation type="submission" date="2015-11" db="EMBL/GenBank/DDBJ databases">
        <title>Description and complete genome sequence of a novel strain predominating in hypersaline microbial mats and representing a new family of the Bacteriodetes phylum.</title>
        <authorList>
            <person name="Spring S."/>
            <person name="Bunk B."/>
            <person name="Sproer C."/>
            <person name="Klenk H.-P."/>
        </authorList>
    </citation>
    <scope>NUCLEOTIDE SEQUENCE [LARGE SCALE GENOMIC DNA]</scope>
    <source>
        <strain evidence="17 18">L21-Spi-D4</strain>
    </source>
</reference>
<dbReference type="OrthoDB" id="9777147at2"/>
<evidence type="ECO:0000256" key="6">
    <source>
        <dbReference type="ARBA" id="ARBA00022516"/>
    </source>
</evidence>
<dbReference type="GO" id="GO:0003882">
    <property type="term" value="F:CDP-diacylglycerol-serine O-phosphatidyltransferase activity"/>
    <property type="evidence" value="ECO:0007669"/>
    <property type="project" value="UniProtKB-EC"/>
</dbReference>
<evidence type="ECO:0000256" key="11">
    <source>
        <dbReference type="ARBA" id="ARBA00023136"/>
    </source>
</evidence>
<evidence type="ECO:0000256" key="8">
    <source>
        <dbReference type="ARBA" id="ARBA00022692"/>
    </source>
</evidence>
<dbReference type="AlphaFoldDB" id="A0A0S2HZV6"/>
<keyword evidence="11 16" id="KW-0472">Membrane</keyword>
<evidence type="ECO:0000256" key="7">
    <source>
        <dbReference type="ARBA" id="ARBA00022679"/>
    </source>
</evidence>
<feature type="transmembrane region" description="Helical" evidence="16">
    <location>
        <begin position="66"/>
        <end position="89"/>
    </location>
</feature>
<evidence type="ECO:0000256" key="4">
    <source>
        <dbReference type="ARBA" id="ARBA00013174"/>
    </source>
</evidence>
<evidence type="ECO:0000256" key="16">
    <source>
        <dbReference type="SAM" id="Phobius"/>
    </source>
</evidence>
<keyword evidence="9 16" id="KW-1133">Transmembrane helix</keyword>
<organism evidence="17 18">
    <name type="scientific">Salinivirga cyanobacteriivorans</name>
    <dbReference type="NCBI Taxonomy" id="1307839"/>
    <lineage>
        <taxon>Bacteria</taxon>
        <taxon>Pseudomonadati</taxon>
        <taxon>Bacteroidota</taxon>
        <taxon>Bacteroidia</taxon>
        <taxon>Bacteroidales</taxon>
        <taxon>Salinivirgaceae</taxon>
        <taxon>Salinivirga</taxon>
    </lineage>
</organism>
<dbReference type="InterPro" id="IPR000462">
    <property type="entry name" value="CDP-OH_P_trans"/>
</dbReference>
<dbReference type="InterPro" id="IPR043130">
    <property type="entry name" value="CDP-OH_PTrfase_TM_dom"/>
</dbReference>
<evidence type="ECO:0000256" key="1">
    <source>
        <dbReference type="ARBA" id="ARBA00000287"/>
    </source>
</evidence>
<gene>
    <name evidence="17" type="ORF">L21SP5_01787</name>
</gene>
<proteinExistence type="inferred from homology"/>
<feature type="transmembrane region" description="Helical" evidence="16">
    <location>
        <begin position="32"/>
        <end position="54"/>
    </location>
</feature>
<comment type="subcellular location">
    <subcellularLocation>
        <location evidence="2">Endomembrane system</location>
        <topology evidence="2">Multi-pass membrane protein</topology>
    </subcellularLocation>
</comment>
<evidence type="ECO:0000313" key="17">
    <source>
        <dbReference type="EMBL" id="ALO15429.1"/>
    </source>
</evidence>
<dbReference type="PATRIC" id="fig|1307839.3.peg.1892"/>
<sequence length="232" mass="25737">MIRTFIPNLLTLMNLLSGAIAVVMALETNFYFAAYLILAGAIFDFFDGFAARLLRVSSPIGKQLDSLADLITFGLAPATMLLALLKQHWAGDVAYFSYENWAIFIPFLLVLFAALRLAKFNVDESQSKHFQGLPTPANALFIVSFVFLLLSHTSWITHEFVIPIIVVFSFIMVAPIPLMGLKEFSGQQKVYILILLIGSLAALILFKFTAGVIIIPFYIALSGIKFAFSKKQ</sequence>
<evidence type="ECO:0000256" key="14">
    <source>
        <dbReference type="ARBA" id="ARBA00032361"/>
    </source>
</evidence>
<keyword evidence="7 15" id="KW-0808">Transferase</keyword>
<dbReference type="InterPro" id="IPR050324">
    <property type="entry name" value="CDP-alcohol_PTase-I"/>
</dbReference>
<feature type="transmembrane region" description="Helical" evidence="16">
    <location>
        <begin position="130"/>
        <end position="150"/>
    </location>
</feature>
<dbReference type="PANTHER" id="PTHR14269">
    <property type="entry name" value="CDP-DIACYLGLYCEROL--GLYCEROL-3-PHOSPHATE 3-PHOSPHATIDYLTRANSFERASE-RELATED"/>
    <property type="match status" value="1"/>
</dbReference>
<evidence type="ECO:0000256" key="9">
    <source>
        <dbReference type="ARBA" id="ARBA00022989"/>
    </source>
</evidence>
<dbReference type="Pfam" id="PF01066">
    <property type="entry name" value="CDP-OH_P_transf"/>
    <property type="match status" value="1"/>
</dbReference>
<dbReference type="GO" id="GO:0012505">
    <property type="term" value="C:endomembrane system"/>
    <property type="evidence" value="ECO:0007669"/>
    <property type="project" value="UniProtKB-SubCell"/>
</dbReference>
<keyword evidence="8 16" id="KW-0812">Transmembrane</keyword>
<evidence type="ECO:0000313" key="18">
    <source>
        <dbReference type="Proteomes" id="UP000064893"/>
    </source>
</evidence>
<evidence type="ECO:0000256" key="12">
    <source>
        <dbReference type="ARBA" id="ARBA00023209"/>
    </source>
</evidence>
<keyword evidence="13" id="KW-1208">Phospholipid metabolism</keyword>
<keyword evidence="12" id="KW-0594">Phospholipid biosynthesis</keyword>
<protein>
    <recommendedName>
        <fullName evidence="5">CDP-diacylglycerol--serine O-phosphatidyltransferase</fullName>
        <ecNumber evidence="4">2.7.8.8</ecNumber>
    </recommendedName>
    <alternativeName>
        <fullName evidence="14">Phosphatidylserine synthase</fullName>
    </alternativeName>
</protein>
<dbReference type="PANTHER" id="PTHR14269:SF61">
    <property type="entry name" value="CDP-DIACYLGLYCEROL--SERINE O-PHOSPHATIDYLTRANSFERASE"/>
    <property type="match status" value="1"/>
</dbReference>
<evidence type="ECO:0000256" key="15">
    <source>
        <dbReference type="RuleBase" id="RU003750"/>
    </source>
</evidence>
<dbReference type="InterPro" id="IPR004533">
    <property type="entry name" value="CDP-diaglyc--ser_O-PTrfase"/>
</dbReference>
<dbReference type="NCBIfam" id="TIGR00473">
    <property type="entry name" value="pssA"/>
    <property type="match status" value="1"/>
</dbReference>
<dbReference type="STRING" id="1307839.L21SP5_01787"/>
<dbReference type="Proteomes" id="UP000064893">
    <property type="component" value="Chromosome"/>
</dbReference>
<dbReference type="PROSITE" id="PS00379">
    <property type="entry name" value="CDP_ALCOHOL_P_TRANSF"/>
    <property type="match status" value="1"/>
</dbReference>
<dbReference type="GO" id="GO:0016020">
    <property type="term" value="C:membrane"/>
    <property type="evidence" value="ECO:0007669"/>
    <property type="project" value="InterPro"/>
</dbReference>
<evidence type="ECO:0000256" key="10">
    <source>
        <dbReference type="ARBA" id="ARBA00023098"/>
    </source>
</evidence>
<dbReference type="InterPro" id="IPR048254">
    <property type="entry name" value="CDP_ALCOHOL_P_TRANSF_CS"/>
</dbReference>
<dbReference type="RefSeq" id="WP_057952894.1">
    <property type="nucleotide sequence ID" value="NZ_CP013118.1"/>
</dbReference>
<accession>A0A0S2HZV6</accession>
<keyword evidence="10" id="KW-0443">Lipid metabolism</keyword>
<evidence type="ECO:0000256" key="2">
    <source>
        <dbReference type="ARBA" id="ARBA00004127"/>
    </source>
</evidence>
<evidence type="ECO:0000256" key="3">
    <source>
        <dbReference type="ARBA" id="ARBA00010441"/>
    </source>
</evidence>
<dbReference type="GO" id="GO:0008654">
    <property type="term" value="P:phospholipid biosynthetic process"/>
    <property type="evidence" value="ECO:0007669"/>
    <property type="project" value="UniProtKB-KW"/>
</dbReference>
<dbReference type="KEGG" id="blq:L21SP5_01787"/>
<dbReference type="Gene3D" id="1.20.120.1760">
    <property type="match status" value="1"/>
</dbReference>
<feature type="transmembrane region" description="Helical" evidence="16">
    <location>
        <begin position="190"/>
        <end position="206"/>
    </location>
</feature>
<comment type="similarity">
    <text evidence="3 15">Belongs to the CDP-alcohol phosphatidyltransferase class-I family.</text>
</comment>